<gene>
    <name evidence="4" type="ORF">ACFSCY_24615</name>
</gene>
<dbReference type="EMBL" id="JBHUCP010000019">
    <property type="protein sequence ID" value="MFD1532613.1"/>
    <property type="molecule type" value="Genomic_DNA"/>
</dbReference>
<comment type="caution">
    <text evidence="4">The sequence shown here is derived from an EMBL/GenBank/DDBJ whole genome shotgun (WGS) entry which is preliminary data.</text>
</comment>
<evidence type="ECO:0000256" key="2">
    <source>
        <dbReference type="SAM" id="SignalP"/>
    </source>
</evidence>
<dbReference type="SUPFAM" id="SSF49329">
    <property type="entry name" value="Cu,Zn superoxide dismutase-like"/>
    <property type="match status" value="1"/>
</dbReference>
<keyword evidence="2" id="KW-0732">Signal</keyword>
<dbReference type="Gene3D" id="2.60.40.200">
    <property type="entry name" value="Superoxide dismutase, copper/zinc binding domain"/>
    <property type="match status" value="1"/>
</dbReference>
<comment type="similarity">
    <text evidence="1">Belongs to the Cu-Zn superoxide dismutase family.</text>
</comment>
<proteinExistence type="inferred from homology"/>
<protein>
    <submittedName>
        <fullName evidence="4">Superoxide dismutase family protein</fullName>
    </submittedName>
</protein>
<keyword evidence="5" id="KW-1185">Reference proteome</keyword>
<name>A0ABW4FQF7_9PSEU</name>
<feature type="chain" id="PRO_5047541419" evidence="2">
    <location>
        <begin position="25"/>
        <end position="200"/>
    </location>
</feature>
<organism evidence="4 5">
    <name type="scientific">Pseudonocardia aurantiaca</name>
    <dbReference type="NCBI Taxonomy" id="75290"/>
    <lineage>
        <taxon>Bacteria</taxon>
        <taxon>Bacillati</taxon>
        <taxon>Actinomycetota</taxon>
        <taxon>Actinomycetes</taxon>
        <taxon>Pseudonocardiales</taxon>
        <taxon>Pseudonocardiaceae</taxon>
        <taxon>Pseudonocardia</taxon>
    </lineage>
</organism>
<dbReference type="InterPro" id="IPR036423">
    <property type="entry name" value="SOD-like_Cu/Zn_dom_sf"/>
</dbReference>
<dbReference type="PROSITE" id="PS51257">
    <property type="entry name" value="PROKAR_LIPOPROTEIN"/>
    <property type="match status" value="1"/>
</dbReference>
<dbReference type="Proteomes" id="UP001597145">
    <property type="component" value="Unassembled WGS sequence"/>
</dbReference>
<evidence type="ECO:0000313" key="5">
    <source>
        <dbReference type="Proteomes" id="UP001597145"/>
    </source>
</evidence>
<dbReference type="RefSeq" id="WP_343978073.1">
    <property type="nucleotide sequence ID" value="NZ_BAAAJG010000010.1"/>
</dbReference>
<dbReference type="InterPro" id="IPR001424">
    <property type="entry name" value="SOD_Cu_Zn_dom"/>
</dbReference>
<accession>A0ABW4FQF7</accession>
<reference evidence="5" key="1">
    <citation type="journal article" date="2019" name="Int. J. Syst. Evol. Microbiol.">
        <title>The Global Catalogue of Microorganisms (GCM) 10K type strain sequencing project: providing services to taxonomists for standard genome sequencing and annotation.</title>
        <authorList>
            <consortium name="The Broad Institute Genomics Platform"/>
            <consortium name="The Broad Institute Genome Sequencing Center for Infectious Disease"/>
            <person name="Wu L."/>
            <person name="Ma J."/>
        </authorList>
    </citation>
    <scope>NUCLEOTIDE SEQUENCE [LARGE SCALE GENOMIC DNA]</scope>
    <source>
        <strain evidence="5">JCM 12165</strain>
    </source>
</reference>
<feature type="signal peptide" evidence="2">
    <location>
        <begin position="1"/>
        <end position="24"/>
    </location>
</feature>
<dbReference type="Pfam" id="PF00080">
    <property type="entry name" value="Sod_Cu"/>
    <property type="match status" value="1"/>
</dbReference>
<sequence>MRDYRIHAASLLAVFALSACSGQAAPPPPAAQAIPATIQSNAARAANVQATFAQGPGIALTYMPALVPAGATANVTSASGGGASTVKLDVSGLVPNRAYGAHAHTMDCGATGADAGPHFQHQKDPVTPSVDPAYANAQNEIWLDFQTDAGGKATATSRVNWEFTDGAHPRSVVVHEHHTSTEPGMAGTAGGRAACVTVGF</sequence>
<evidence type="ECO:0000313" key="4">
    <source>
        <dbReference type="EMBL" id="MFD1532613.1"/>
    </source>
</evidence>
<evidence type="ECO:0000256" key="1">
    <source>
        <dbReference type="ARBA" id="ARBA00010457"/>
    </source>
</evidence>
<feature type="domain" description="Superoxide dismutase copper/zinc binding" evidence="3">
    <location>
        <begin position="72"/>
        <end position="196"/>
    </location>
</feature>
<evidence type="ECO:0000259" key="3">
    <source>
        <dbReference type="Pfam" id="PF00080"/>
    </source>
</evidence>